<dbReference type="NCBIfam" id="TIGR03347">
    <property type="entry name" value="VI_chp_1"/>
    <property type="match status" value="1"/>
</dbReference>
<evidence type="ECO:0000313" key="1">
    <source>
        <dbReference type="EMBL" id="MDM4014726.1"/>
    </source>
</evidence>
<reference evidence="1 2" key="1">
    <citation type="submission" date="2023-06" db="EMBL/GenBank/DDBJ databases">
        <title>Roseiconus lacunae JC819 isolated from Gulf of Mannar region, Tamil Nadu.</title>
        <authorList>
            <person name="Pk S."/>
            <person name="Ch S."/>
            <person name="Ch V.R."/>
        </authorList>
    </citation>
    <scope>NUCLEOTIDE SEQUENCE [LARGE SCALE GENOMIC DNA]</scope>
    <source>
        <strain evidence="1 2">JC819</strain>
    </source>
</reference>
<evidence type="ECO:0000313" key="2">
    <source>
        <dbReference type="Proteomes" id="UP001239462"/>
    </source>
</evidence>
<proteinExistence type="predicted"/>
<comment type="caution">
    <text evidence="1">The sequence shown here is derived from an EMBL/GenBank/DDBJ whole genome shotgun (WGS) entry which is preliminary data.</text>
</comment>
<gene>
    <name evidence="1" type="primary">tssG</name>
    <name evidence="1" type="ORF">QTN89_04735</name>
</gene>
<keyword evidence="2" id="KW-1185">Reference proteome</keyword>
<dbReference type="EMBL" id="JASZZN010000003">
    <property type="protein sequence ID" value="MDM4014726.1"/>
    <property type="molecule type" value="Genomic_DNA"/>
</dbReference>
<dbReference type="RefSeq" id="WP_230780586.1">
    <property type="nucleotide sequence ID" value="NZ_JAJMQV010000189.1"/>
</dbReference>
<sequence length="320" mass="36269">MTDAPYRFDFYQAMRMLECTFPEMPRYGHAVRLSDDRVRLTQEPSLSFAPASLSKFEKSEHDDFHRLAVRFFGLCGPNGALPLHLTEYVRDRIRHHDDTAFAAFLDVFHHRMLSLFYRAHADAQPTSHFDRPDTDRFSVFVSSLVGTGMPSLQNRDAFPDLAKLFYAGRLGCQAKNPEGLEAMISSFFQVPCQIEEFVGNWTEIPDQYQFQLGGSENASTLGVACTVGPDVWDCQQKFRVKIGPVGWDDFTKMLPGGRSLDRLSALVKNYIGDELAWDLNLVLQQEETPSWRLGDAQLGETMWMDDDGVKGDSGDLFITL</sequence>
<dbReference type="Proteomes" id="UP001239462">
    <property type="component" value="Unassembled WGS sequence"/>
</dbReference>
<organism evidence="1 2">
    <name type="scientific">Roseiconus lacunae</name>
    <dbReference type="NCBI Taxonomy" id="2605694"/>
    <lineage>
        <taxon>Bacteria</taxon>
        <taxon>Pseudomonadati</taxon>
        <taxon>Planctomycetota</taxon>
        <taxon>Planctomycetia</taxon>
        <taxon>Pirellulales</taxon>
        <taxon>Pirellulaceae</taxon>
        <taxon>Roseiconus</taxon>
    </lineage>
</organism>
<dbReference type="InterPro" id="IPR010732">
    <property type="entry name" value="T6SS_TssG-like"/>
</dbReference>
<name>A0ABT7PER5_9BACT</name>
<dbReference type="PANTHER" id="PTHR35564:SF4">
    <property type="entry name" value="CYTOPLASMIC PROTEIN"/>
    <property type="match status" value="1"/>
</dbReference>
<accession>A0ABT7PER5</accession>
<dbReference type="PANTHER" id="PTHR35564">
    <property type="match status" value="1"/>
</dbReference>
<protein>
    <submittedName>
        <fullName evidence="1">Type VI secretion system baseplate subunit TssG</fullName>
    </submittedName>
</protein>
<dbReference type="Pfam" id="PF06996">
    <property type="entry name" value="T6SS_TssG"/>
    <property type="match status" value="1"/>
</dbReference>